<keyword evidence="1" id="KW-1133">Transmembrane helix</keyword>
<name>X1ESR5_9ZZZZ</name>
<feature type="transmembrane region" description="Helical" evidence="1">
    <location>
        <begin position="198"/>
        <end position="217"/>
    </location>
</feature>
<dbReference type="EMBL" id="BARU01008072">
    <property type="protein sequence ID" value="GAH36421.1"/>
    <property type="molecule type" value="Genomic_DNA"/>
</dbReference>
<evidence type="ECO:0000259" key="2">
    <source>
        <dbReference type="Pfam" id="PF00892"/>
    </source>
</evidence>
<dbReference type="InterPro" id="IPR000620">
    <property type="entry name" value="EamA_dom"/>
</dbReference>
<reference evidence="3" key="1">
    <citation type="journal article" date="2014" name="Front. Microbiol.">
        <title>High frequency of phylogenetically diverse reductive dehalogenase-homologous genes in deep subseafloor sedimentary metagenomes.</title>
        <authorList>
            <person name="Kawai M."/>
            <person name="Futagami T."/>
            <person name="Toyoda A."/>
            <person name="Takaki Y."/>
            <person name="Nishi S."/>
            <person name="Hori S."/>
            <person name="Arai W."/>
            <person name="Tsubouchi T."/>
            <person name="Morono Y."/>
            <person name="Uchiyama I."/>
            <person name="Ito T."/>
            <person name="Fujiyama A."/>
            <person name="Inagaki F."/>
            <person name="Takami H."/>
        </authorList>
    </citation>
    <scope>NUCLEOTIDE SEQUENCE</scope>
    <source>
        <strain evidence="3">Expedition CK06-06</strain>
    </source>
</reference>
<gene>
    <name evidence="3" type="ORF">S03H2_15863</name>
</gene>
<sequence length="218" mass="23747">SMIFPLITFILSIIFLNEPFDLRVVFSLILVGLGIYIIGKSKVGSNLSSKTIVKPKSNHSKLSKSRFKAISFGILAAFGWAVGLVIIDFATNEINRILSVEELSSVIGNVIRFPFALLILLSMVLRENYRTKSINVNIKRSGKTWALLITGAIIGTSIGAYVYTEAARVAGATIMALIASASPLFSLPLTYFINKEKITKFGFVGVILTILGVIVIIF</sequence>
<proteinExistence type="predicted"/>
<protein>
    <recommendedName>
        <fullName evidence="2">EamA domain-containing protein</fullName>
    </recommendedName>
</protein>
<dbReference type="GO" id="GO:0016020">
    <property type="term" value="C:membrane"/>
    <property type="evidence" value="ECO:0007669"/>
    <property type="project" value="InterPro"/>
</dbReference>
<keyword evidence="1" id="KW-0472">Membrane</keyword>
<dbReference type="AlphaFoldDB" id="X1ESR5"/>
<comment type="caution">
    <text evidence="3">The sequence shown here is derived from an EMBL/GenBank/DDBJ whole genome shotgun (WGS) entry which is preliminary data.</text>
</comment>
<feature type="non-terminal residue" evidence="3">
    <location>
        <position position="1"/>
    </location>
</feature>
<feature type="transmembrane region" description="Helical" evidence="1">
    <location>
        <begin position="20"/>
        <end position="39"/>
    </location>
</feature>
<feature type="domain" description="EamA" evidence="2">
    <location>
        <begin position="68"/>
        <end position="217"/>
    </location>
</feature>
<dbReference type="Pfam" id="PF00892">
    <property type="entry name" value="EamA"/>
    <property type="match status" value="1"/>
</dbReference>
<accession>X1ESR5</accession>
<keyword evidence="1" id="KW-0812">Transmembrane</keyword>
<feature type="transmembrane region" description="Helical" evidence="1">
    <location>
        <begin position="145"/>
        <end position="163"/>
    </location>
</feature>
<dbReference type="PANTHER" id="PTHR22911">
    <property type="entry name" value="ACYL-MALONYL CONDENSING ENZYME-RELATED"/>
    <property type="match status" value="1"/>
</dbReference>
<evidence type="ECO:0000313" key="3">
    <source>
        <dbReference type="EMBL" id="GAH36421.1"/>
    </source>
</evidence>
<evidence type="ECO:0000256" key="1">
    <source>
        <dbReference type="SAM" id="Phobius"/>
    </source>
</evidence>
<feature type="transmembrane region" description="Helical" evidence="1">
    <location>
        <begin position="103"/>
        <end position="125"/>
    </location>
</feature>
<feature type="transmembrane region" description="Helical" evidence="1">
    <location>
        <begin position="69"/>
        <end position="91"/>
    </location>
</feature>
<dbReference type="SUPFAM" id="SSF103481">
    <property type="entry name" value="Multidrug resistance efflux transporter EmrE"/>
    <property type="match status" value="2"/>
</dbReference>
<dbReference type="PANTHER" id="PTHR22911:SF137">
    <property type="entry name" value="SOLUTE CARRIER FAMILY 35 MEMBER G2-RELATED"/>
    <property type="match status" value="1"/>
</dbReference>
<feature type="transmembrane region" description="Helical" evidence="1">
    <location>
        <begin position="169"/>
        <end position="191"/>
    </location>
</feature>
<organism evidence="3">
    <name type="scientific">marine sediment metagenome</name>
    <dbReference type="NCBI Taxonomy" id="412755"/>
    <lineage>
        <taxon>unclassified sequences</taxon>
        <taxon>metagenomes</taxon>
        <taxon>ecological metagenomes</taxon>
    </lineage>
</organism>
<dbReference type="InterPro" id="IPR037185">
    <property type="entry name" value="EmrE-like"/>
</dbReference>